<feature type="binding site" evidence="10">
    <location>
        <position position="215"/>
    </location>
    <ligand>
        <name>NADP(+)</name>
        <dbReference type="ChEBI" id="CHEBI:58349"/>
    </ligand>
</feature>
<dbReference type="Pfam" id="PF13450">
    <property type="entry name" value="NAD_binding_8"/>
    <property type="match status" value="1"/>
</dbReference>
<keyword evidence="12" id="KW-1185">Reference proteome</keyword>
<evidence type="ECO:0000256" key="2">
    <source>
        <dbReference type="ARBA" id="ARBA00008312"/>
    </source>
</evidence>
<evidence type="ECO:0000256" key="3">
    <source>
        <dbReference type="ARBA" id="ARBA00022630"/>
    </source>
</evidence>
<proteinExistence type="inferred from homology"/>
<dbReference type="GO" id="GO:0016491">
    <property type="term" value="F:oxidoreductase activity"/>
    <property type="evidence" value="ECO:0007669"/>
    <property type="project" value="UniProtKB-KW"/>
</dbReference>
<feature type="binding site" evidence="10">
    <location>
        <begin position="203"/>
        <end position="204"/>
    </location>
    <ligand>
        <name>NADP(+)</name>
        <dbReference type="ChEBI" id="CHEBI:58349"/>
    </ligand>
</feature>
<evidence type="ECO:0000256" key="8">
    <source>
        <dbReference type="PIRNR" id="PIRNR000362"/>
    </source>
</evidence>
<evidence type="ECO:0000256" key="6">
    <source>
        <dbReference type="ARBA" id="ARBA00023002"/>
    </source>
</evidence>
<evidence type="ECO:0000256" key="5">
    <source>
        <dbReference type="ARBA" id="ARBA00022857"/>
    </source>
</evidence>
<gene>
    <name evidence="11" type="ORF">FA13DRAFT_1797138</name>
</gene>
<keyword evidence="5 8" id="KW-0521">NADP</keyword>
<dbReference type="AlphaFoldDB" id="A0A4Y7SRU9"/>
<accession>A0A4Y7SRU9</accession>
<evidence type="ECO:0000256" key="9">
    <source>
        <dbReference type="PIRSR" id="PIRSR000362-1"/>
    </source>
</evidence>
<dbReference type="PIRSF" id="PIRSF000362">
    <property type="entry name" value="FNR"/>
    <property type="match status" value="1"/>
</dbReference>
<dbReference type="STRING" id="71717.A0A4Y7SRU9"/>
<feature type="binding site" evidence="10">
    <location>
        <begin position="159"/>
        <end position="162"/>
    </location>
    <ligand>
        <name>NADP(+)</name>
        <dbReference type="ChEBI" id="CHEBI:58349"/>
    </ligand>
</feature>
<dbReference type="InterPro" id="IPR021163">
    <property type="entry name" value="Ferredox_Rdtase_adrenod"/>
</dbReference>
<dbReference type="GO" id="GO:0005739">
    <property type="term" value="C:mitochondrion"/>
    <property type="evidence" value="ECO:0007669"/>
    <property type="project" value="UniProtKB-SubCell"/>
</dbReference>
<dbReference type="EMBL" id="QPFP01000065">
    <property type="protein sequence ID" value="TEB24597.1"/>
    <property type="molecule type" value="Genomic_DNA"/>
</dbReference>
<feature type="binding site" evidence="10">
    <location>
        <position position="372"/>
    </location>
    <ligand>
        <name>NADP(+)</name>
        <dbReference type="ChEBI" id="CHEBI:58349"/>
    </ligand>
</feature>
<comment type="similarity">
    <text evidence="2 8">Belongs to the ferredoxin--NADP reductase type 1 family.</text>
</comment>
<dbReference type="SUPFAM" id="SSF51971">
    <property type="entry name" value="Nucleotide-binding domain"/>
    <property type="match status" value="1"/>
</dbReference>
<dbReference type="InterPro" id="IPR036188">
    <property type="entry name" value="FAD/NAD-bd_sf"/>
</dbReference>
<evidence type="ECO:0000256" key="4">
    <source>
        <dbReference type="ARBA" id="ARBA00022827"/>
    </source>
</evidence>
<organism evidence="11 12">
    <name type="scientific">Coprinellus micaceus</name>
    <name type="common">Glistening ink-cap mushroom</name>
    <name type="synonym">Coprinus micaceus</name>
    <dbReference type="NCBI Taxonomy" id="71717"/>
    <lineage>
        <taxon>Eukaryota</taxon>
        <taxon>Fungi</taxon>
        <taxon>Dikarya</taxon>
        <taxon>Basidiomycota</taxon>
        <taxon>Agaricomycotina</taxon>
        <taxon>Agaricomycetes</taxon>
        <taxon>Agaricomycetidae</taxon>
        <taxon>Agaricales</taxon>
        <taxon>Agaricineae</taxon>
        <taxon>Psathyrellaceae</taxon>
        <taxon>Coprinellus</taxon>
    </lineage>
</organism>
<dbReference type="PRINTS" id="PR00419">
    <property type="entry name" value="ADXRDTASE"/>
</dbReference>
<keyword evidence="6 8" id="KW-0560">Oxidoreductase</keyword>
<keyword evidence="3 8" id="KW-0285">Flavoprotein</keyword>
<feature type="binding site" evidence="9">
    <location>
        <position position="13"/>
    </location>
    <ligand>
        <name>FAD</name>
        <dbReference type="ChEBI" id="CHEBI:57692"/>
    </ligand>
</feature>
<protein>
    <recommendedName>
        <fullName evidence="8">NADPH:adrenodoxin oxidoreductase, mitochondrial</fullName>
        <ecNumber evidence="8">1.18.1.6</ecNumber>
    </recommendedName>
</protein>
<name>A0A4Y7SRU9_COPMI</name>
<comment type="subcellular location">
    <subcellularLocation>
        <location evidence="8">Mitochondrion</location>
    </subcellularLocation>
</comment>
<sequence length="465" mass="51594">MVLKLAIVGGGPSAFFVASRLQKLLPTSNFRIHVFDRLWSPHGLVRYGVAPDHPEVKNCTHIFDKAAEDPRLRFFGNVNVGDSLSPIQHTVNLPLKSIFENYSHVVFATGCTLPKRHSELPPSEHCVSALSLVHWYTQHPNSPAPPQLNKLDHVSIIGNGNVSLDVARMLLTHVDVLRKYDVPERVLEVLAESTVKHVSIVGRRGPLEAAYTPKELREMIELPEASMVPLDPELLKVPEGLKLARTQSRAIQLLNKGPKQLYGTTKKTWSLDFYRSPTGLVLPTAEDPRCHLSLGHTMVNPTTQRAEPTGETTVVPTDLVVTSLGFHGEPTASFFDPGLGHLRTLSNRVITPQGTTLRNVYASGWASTGARGVINSSMMNAYDVAQTIISDMENPPAIEEAVLNPEPPLEDIPTEVKQGIKQRNVVQYDDWKKIDDEEIRRGEVLGKERERMLWDQAKNFVGARA</sequence>
<keyword evidence="4 8" id="KW-0274">FAD</keyword>
<evidence type="ECO:0000256" key="7">
    <source>
        <dbReference type="ARBA" id="ARBA00048933"/>
    </source>
</evidence>
<comment type="catalytic activity">
    <reaction evidence="7 8">
        <text>2 reduced [adrenodoxin] + NADP(+) + H(+) = 2 oxidized [adrenodoxin] + NADPH</text>
        <dbReference type="Rhea" id="RHEA:42312"/>
        <dbReference type="Rhea" id="RHEA-COMP:9998"/>
        <dbReference type="Rhea" id="RHEA-COMP:9999"/>
        <dbReference type="ChEBI" id="CHEBI:15378"/>
        <dbReference type="ChEBI" id="CHEBI:33737"/>
        <dbReference type="ChEBI" id="CHEBI:33738"/>
        <dbReference type="ChEBI" id="CHEBI:57783"/>
        <dbReference type="ChEBI" id="CHEBI:58349"/>
        <dbReference type="EC" id="1.18.1.6"/>
    </reaction>
</comment>
<feature type="binding site" evidence="9">
    <location>
        <position position="44"/>
    </location>
    <ligand>
        <name>FAD</name>
        <dbReference type="ChEBI" id="CHEBI:57692"/>
    </ligand>
</feature>
<dbReference type="Gene3D" id="3.50.50.60">
    <property type="entry name" value="FAD/NAD(P)-binding domain"/>
    <property type="match status" value="1"/>
</dbReference>
<dbReference type="Proteomes" id="UP000298030">
    <property type="component" value="Unassembled WGS sequence"/>
</dbReference>
<dbReference type="Gene3D" id="3.40.50.720">
    <property type="entry name" value="NAD(P)-binding Rossmann-like Domain"/>
    <property type="match status" value="1"/>
</dbReference>
<dbReference type="InterPro" id="IPR055275">
    <property type="entry name" value="Ferredox_Rdtase"/>
</dbReference>
<feature type="binding site" evidence="9">
    <location>
        <begin position="372"/>
        <end position="374"/>
    </location>
    <ligand>
        <name>FAD</name>
        <dbReference type="ChEBI" id="CHEBI:57692"/>
    </ligand>
</feature>
<evidence type="ECO:0000256" key="1">
    <source>
        <dbReference type="ARBA" id="ARBA00001974"/>
    </source>
</evidence>
<evidence type="ECO:0000256" key="10">
    <source>
        <dbReference type="PIRSR" id="PIRSR000362-2"/>
    </source>
</evidence>
<feature type="binding site" evidence="9">
    <location>
        <position position="80"/>
    </location>
    <ligand>
        <name>FAD</name>
        <dbReference type="ChEBI" id="CHEBI:57692"/>
    </ligand>
</feature>
<feature type="binding site" evidence="9">
    <location>
        <position position="365"/>
    </location>
    <ligand>
        <name>FAD</name>
        <dbReference type="ChEBI" id="CHEBI:57692"/>
    </ligand>
</feature>
<dbReference type="OrthoDB" id="333024at2759"/>
<reference evidence="11 12" key="1">
    <citation type="journal article" date="2019" name="Nat. Ecol. Evol.">
        <title>Megaphylogeny resolves global patterns of mushroom evolution.</title>
        <authorList>
            <person name="Varga T."/>
            <person name="Krizsan K."/>
            <person name="Foldi C."/>
            <person name="Dima B."/>
            <person name="Sanchez-Garcia M."/>
            <person name="Sanchez-Ramirez S."/>
            <person name="Szollosi G.J."/>
            <person name="Szarkandi J.G."/>
            <person name="Papp V."/>
            <person name="Albert L."/>
            <person name="Andreopoulos W."/>
            <person name="Angelini C."/>
            <person name="Antonin V."/>
            <person name="Barry K.W."/>
            <person name="Bougher N.L."/>
            <person name="Buchanan P."/>
            <person name="Buyck B."/>
            <person name="Bense V."/>
            <person name="Catcheside P."/>
            <person name="Chovatia M."/>
            <person name="Cooper J."/>
            <person name="Damon W."/>
            <person name="Desjardin D."/>
            <person name="Finy P."/>
            <person name="Geml J."/>
            <person name="Haridas S."/>
            <person name="Hughes K."/>
            <person name="Justo A."/>
            <person name="Karasinski D."/>
            <person name="Kautmanova I."/>
            <person name="Kiss B."/>
            <person name="Kocsube S."/>
            <person name="Kotiranta H."/>
            <person name="LaButti K.M."/>
            <person name="Lechner B.E."/>
            <person name="Liimatainen K."/>
            <person name="Lipzen A."/>
            <person name="Lukacs Z."/>
            <person name="Mihaltcheva S."/>
            <person name="Morgado L.N."/>
            <person name="Niskanen T."/>
            <person name="Noordeloos M.E."/>
            <person name="Ohm R.A."/>
            <person name="Ortiz-Santana B."/>
            <person name="Ovrebo C."/>
            <person name="Racz N."/>
            <person name="Riley R."/>
            <person name="Savchenko A."/>
            <person name="Shiryaev A."/>
            <person name="Soop K."/>
            <person name="Spirin V."/>
            <person name="Szebenyi C."/>
            <person name="Tomsovsky M."/>
            <person name="Tulloss R.E."/>
            <person name="Uehling J."/>
            <person name="Grigoriev I.V."/>
            <person name="Vagvolgyi C."/>
            <person name="Papp T."/>
            <person name="Martin F.M."/>
            <person name="Miettinen O."/>
            <person name="Hibbett D.S."/>
            <person name="Nagy L.G."/>
        </authorList>
    </citation>
    <scope>NUCLEOTIDE SEQUENCE [LARGE SCALE GENOMIC DNA]</scope>
    <source>
        <strain evidence="11 12">FP101781</strain>
    </source>
</reference>
<evidence type="ECO:0000313" key="12">
    <source>
        <dbReference type="Proteomes" id="UP000298030"/>
    </source>
</evidence>
<keyword evidence="8" id="KW-0496">Mitochondrion</keyword>
<evidence type="ECO:0000313" key="11">
    <source>
        <dbReference type="EMBL" id="TEB24597.1"/>
    </source>
</evidence>
<dbReference type="EC" id="1.18.1.6" evidence="8"/>
<dbReference type="PANTHER" id="PTHR48467">
    <property type="entry name" value="GLUTAMATE SYNTHASE 1 [NADH], CHLOROPLASTIC-LIKE"/>
    <property type="match status" value="1"/>
</dbReference>
<comment type="caution">
    <text evidence="11">The sequence shown here is derived from an EMBL/GenBank/DDBJ whole genome shotgun (WGS) entry which is preliminary data.</text>
</comment>
<dbReference type="PANTHER" id="PTHR48467:SF1">
    <property type="entry name" value="GLUTAMATE SYNTHASE 1 [NADH], CHLOROPLASTIC-LIKE"/>
    <property type="match status" value="1"/>
</dbReference>
<comment type="cofactor">
    <cofactor evidence="1 8 9">
        <name>FAD</name>
        <dbReference type="ChEBI" id="CHEBI:57692"/>
    </cofactor>
</comment>